<evidence type="ECO:0000256" key="12">
    <source>
        <dbReference type="ARBA" id="ARBA00023136"/>
    </source>
</evidence>
<evidence type="ECO:0000256" key="10">
    <source>
        <dbReference type="ARBA" id="ARBA00023098"/>
    </source>
</evidence>
<evidence type="ECO:0000256" key="9">
    <source>
        <dbReference type="ARBA" id="ARBA00022989"/>
    </source>
</evidence>
<evidence type="ECO:0000256" key="5">
    <source>
        <dbReference type="ARBA" id="ARBA00022679"/>
    </source>
</evidence>
<dbReference type="eggNOG" id="KOG4142">
    <property type="taxonomic scope" value="Eukaryota"/>
</dbReference>
<protein>
    <recommendedName>
        <fullName evidence="18">Phosphatidyl-N-methylethanolamine N-methyltransferase</fullName>
        <ecNumber evidence="18">2.1.1.71</ecNumber>
    </recommendedName>
    <alternativeName>
        <fullName evidence="18">Phospholipid methyltransferase</fullName>
        <shortName evidence="18">PLMT</shortName>
    </alternativeName>
</protein>
<comment type="similarity">
    <text evidence="18">Belongs to the class VI-like SAM-binding methyltransferase superfamily. PEMT/PEM2 methyltransferase family.</text>
</comment>
<dbReference type="InterPro" id="IPR024960">
    <property type="entry name" value="PEMT/MFAP"/>
</dbReference>
<accession>W2RLM1</accession>
<dbReference type="UniPathway" id="UPA00753"/>
<feature type="binding site" evidence="18">
    <location>
        <begin position="196"/>
        <end position="197"/>
    </location>
    <ligand>
        <name>S-adenosyl-L-methionine</name>
        <dbReference type="ChEBI" id="CHEBI:59789"/>
    </ligand>
</feature>
<keyword evidence="12 18" id="KW-0472">Membrane</keyword>
<dbReference type="GO" id="GO:0005789">
    <property type="term" value="C:endoplasmic reticulum membrane"/>
    <property type="evidence" value="ECO:0007669"/>
    <property type="project" value="UniProtKB-SubCell"/>
</dbReference>
<dbReference type="GO" id="GO:0000773">
    <property type="term" value="F:phosphatidyl-N-methylethanolamine N-methyltransferase activity"/>
    <property type="evidence" value="ECO:0007669"/>
    <property type="project" value="UniProtKB-UniRule"/>
</dbReference>
<evidence type="ECO:0000256" key="17">
    <source>
        <dbReference type="ARBA" id="ARBA00056845"/>
    </source>
</evidence>
<feature type="topological domain" description="Lumenal" evidence="18">
    <location>
        <begin position="50"/>
        <end position="61"/>
    </location>
</feature>
<dbReference type="HOGENOM" id="CLU_086119_0_0_1"/>
<comment type="subcellular location">
    <subcellularLocation>
        <location evidence="18">Endoplasmic reticulum membrane</location>
        <topology evidence="18">Multi-pass membrane protein</topology>
    </subcellularLocation>
    <subcellularLocation>
        <location evidence="18">Mitochondrion membrane</location>
        <topology evidence="18">Multi-pass membrane protein</topology>
    </subcellularLocation>
</comment>
<dbReference type="EMBL" id="KB822725">
    <property type="protein sequence ID" value="ETN36634.1"/>
    <property type="molecule type" value="Genomic_DNA"/>
</dbReference>
<evidence type="ECO:0000256" key="15">
    <source>
        <dbReference type="ARBA" id="ARBA00051252"/>
    </source>
</evidence>
<dbReference type="FunFam" id="1.20.120.1630:FF:000005">
    <property type="entry name" value="Phosphatidylethanolamine N-methyltransferase"/>
    <property type="match status" value="1"/>
</dbReference>
<evidence type="ECO:0000256" key="3">
    <source>
        <dbReference type="ARBA" id="ARBA00022516"/>
    </source>
</evidence>
<keyword evidence="5 18" id="KW-0808">Transferase</keyword>
<feature type="transmembrane region" description="Helical" evidence="19">
    <location>
        <begin position="176"/>
        <end position="195"/>
    </location>
</feature>
<comment type="caution">
    <text evidence="18">Lacks conserved residue(s) required for the propagation of feature annotation.</text>
</comment>
<keyword evidence="8 18" id="KW-0256">Endoplasmic reticulum</keyword>
<dbReference type="InParanoid" id="W2RLM1"/>
<dbReference type="STRING" id="1220924.W2RLM1"/>
<keyword evidence="21" id="KW-1185">Reference proteome</keyword>
<sequence>MSDIQTYIHNLLTPLSGSPKHGTIDWAIPSLTTAACAIAFNPIYWNIVAAAEYRTHFLTKIFRNPYYGCYFLAFTIFSLGILRDHLFNAALDEQPVYPPVHMPRTGAVAFIIGQTLVLSSMWALGVTGTYLGDYFGILMDDMVEGFPFNLWWAFGSPMYTGSTLCFLGTSLWKGRLAGLVLTGFVAVMYVIALRFEDPFTAEIYAQKAAKEAKQDAGKRQTRAASKKKA</sequence>
<feature type="topological domain" description="Cytoplasmic" evidence="18">
    <location>
        <begin position="195"/>
        <end position="229"/>
    </location>
</feature>
<keyword evidence="6 18" id="KW-0949">S-adenosyl-L-methionine</keyword>
<keyword evidence="10 18" id="KW-0443">Lipid metabolism</keyword>
<evidence type="ECO:0000313" key="20">
    <source>
        <dbReference type="EMBL" id="ETN36634.1"/>
    </source>
</evidence>
<keyword evidence="3 18" id="KW-0444">Lipid biosynthesis</keyword>
<proteinExistence type="inferred from homology"/>
<evidence type="ECO:0000256" key="7">
    <source>
        <dbReference type="ARBA" id="ARBA00022692"/>
    </source>
</evidence>
<feature type="topological domain" description="Lumenal" evidence="18">
    <location>
        <begin position="1"/>
        <end position="25"/>
    </location>
</feature>
<reference evidence="20 21" key="1">
    <citation type="submission" date="2013-03" db="EMBL/GenBank/DDBJ databases">
        <title>The Genome Sequence of Phialophora europaea CBS 101466.</title>
        <authorList>
            <consortium name="The Broad Institute Genomics Platform"/>
            <person name="Cuomo C."/>
            <person name="de Hoog S."/>
            <person name="Gorbushina A."/>
            <person name="Walker B."/>
            <person name="Young S.K."/>
            <person name="Zeng Q."/>
            <person name="Gargeya S."/>
            <person name="Fitzgerald M."/>
            <person name="Haas B."/>
            <person name="Abouelleil A."/>
            <person name="Allen A.W."/>
            <person name="Alvarado L."/>
            <person name="Arachchi H.M."/>
            <person name="Berlin A.M."/>
            <person name="Chapman S.B."/>
            <person name="Gainer-Dewar J."/>
            <person name="Goldberg J."/>
            <person name="Griggs A."/>
            <person name="Gujja S."/>
            <person name="Hansen M."/>
            <person name="Howarth C."/>
            <person name="Imamovic A."/>
            <person name="Ireland A."/>
            <person name="Larimer J."/>
            <person name="McCowan C."/>
            <person name="Murphy C."/>
            <person name="Pearson M."/>
            <person name="Poon T.W."/>
            <person name="Priest M."/>
            <person name="Roberts A."/>
            <person name="Saif S."/>
            <person name="Shea T."/>
            <person name="Sisk P."/>
            <person name="Sykes S."/>
            <person name="Wortman J."/>
            <person name="Nusbaum C."/>
            <person name="Birren B."/>
        </authorList>
    </citation>
    <scope>NUCLEOTIDE SEQUENCE [LARGE SCALE GENOMIC DNA]</scope>
    <source>
        <strain evidence="20 21">CBS 101466</strain>
    </source>
</reference>
<evidence type="ECO:0000256" key="8">
    <source>
        <dbReference type="ARBA" id="ARBA00022824"/>
    </source>
</evidence>
<keyword evidence="7 18" id="KW-0812">Transmembrane</keyword>
<dbReference type="PROSITE" id="PS51599">
    <property type="entry name" value="SAM_PEMT_PEM2"/>
    <property type="match status" value="1"/>
</dbReference>
<keyword evidence="4 18" id="KW-0489">Methyltransferase</keyword>
<comment type="function">
    <text evidence="17 18">Catalyzes the second two steps of the methylation pathway of phosphatidylcholine biosynthesis, the SAM-dependent methylation of phosphatidylmonomethylethanolamine (PMME) to phosphatidyldimethylethanolamine (PDME) and of PDME to phosphatidylcholine (PC).</text>
</comment>
<dbReference type="AlphaFoldDB" id="W2RLM1"/>
<evidence type="ECO:0000256" key="19">
    <source>
        <dbReference type="SAM" id="Phobius"/>
    </source>
</evidence>
<comment type="catalytic activity">
    <reaction evidence="15">
        <text>a 1,2-diacyl-sn-glycero-3-phospho-N,N-dimethylethanolamine + S-adenosyl-L-methionine = a 1,2-diacyl-sn-glycero-3-phosphocholine + S-adenosyl-L-homocysteine + H(+)</text>
        <dbReference type="Rhea" id="RHEA:32739"/>
        <dbReference type="ChEBI" id="CHEBI:15378"/>
        <dbReference type="ChEBI" id="CHEBI:57643"/>
        <dbReference type="ChEBI" id="CHEBI:57856"/>
        <dbReference type="ChEBI" id="CHEBI:59789"/>
        <dbReference type="ChEBI" id="CHEBI:64572"/>
        <dbReference type="EC" id="2.1.1.71"/>
    </reaction>
</comment>
<evidence type="ECO:0000256" key="11">
    <source>
        <dbReference type="ARBA" id="ARBA00023128"/>
    </source>
</evidence>
<dbReference type="Pfam" id="PF04191">
    <property type="entry name" value="PEMT"/>
    <property type="match status" value="1"/>
</dbReference>
<dbReference type="VEuPathDB" id="FungiDB:HMPREF1541_08912"/>
<dbReference type="Proteomes" id="UP000030752">
    <property type="component" value="Unassembled WGS sequence"/>
</dbReference>
<dbReference type="GO" id="GO:0031966">
    <property type="term" value="C:mitochondrial membrane"/>
    <property type="evidence" value="ECO:0007669"/>
    <property type="project" value="UniProtKB-SubCell"/>
</dbReference>
<comment type="pathway">
    <text evidence="1 18">Phospholipid metabolism; phosphatidylcholine biosynthesis.</text>
</comment>
<keyword evidence="9 18" id="KW-1133">Transmembrane helix</keyword>
<evidence type="ECO:0000256" key="6">
    <source>
        <dbReference type="ARBA" id="ARBA00022691"/>
    </source>
</evidence>
<name>W2RLM1_CYPE1</name>
<evidence type="ECO:0000256" key="14">
    <source>
        <dbReference type="ARBA" id="ARBA00023264"/>
    </source>
</evidence>
<evidence type="ECO:0000256" key="1">
    <source>
        <dbReference type="ARBA" id="ARBA00004969"/>
    </source>
</evidence>
<evidence type="ECO:0000256" key="16">
    <source>
        <dbReference type="ARBA" id="ARBA00052459"/>
    </source>
</evidence>
<dbReference type="PANTHER" id="PTHR15458">
    <property type="entry name" value="PHOSPHATIDYLETHANOLAMINE N-METHYLTRANSFERASE"/>
    <property type="match status" value="1"/>
</dbReference>
<evidence type="ECO:0000256" key="18">
    <source>
        <dbReference type="HAMAP-Rule" id="MF_03216"/>
    </source>
</evidence>
<dbReference type="RefSeq" id="XP_008721452.1">
    <property type="nucleotide sequence ID" value="XM_008723230.1"/>
</dbReference>
<dbReference type="EC" id="2.1.1.71" evidence="18"/>
<dbReference type="HAMAP" id="MF_03216">
    <property type="entry name" value="PLMT"/>
    <property type="match status" value="1"/>
</dbReference>
<feature type="transmembrane region" description="Helical" evidence="19">
    <location>
        <begin position="150"/>
        <end position="169"/>
    </location>
</feature>
<comment type="catalytic activity">
    <reaction evidence="16 18">
        <text>a 1,2-diacyl-sn-glycero-3-phospho-N-methylethanolamine + S-adenosyl-L-methionine = a 1,2-diacyl-sn-glycero-3-phospho-N,N-dimethylethanolamine + S-adenosyl-L-homocysteine + H(+)</text>
        <dbReference type="Rhea" id="RHEA:32735"/>
        <dbReference type="ChEBI" id="CHEBI:15378"/>
        <dbReference type="ChEBI" id="CHEBI:57856"/>
        <dbReference type="ChEBI" id="CHEBI:59789"/>
        <dbReference type="ChEBI" id="CHEBI:64572"/>
        <dbReference type="ChEBI" id="CHEBI:64573"/>
        <dbReference type="EC" id="2.1.1.71"/>
    </reaction>
</comment>
<evidence type="ECO:0000256" key="13">
    <source>
        <dbReference type="ARBA" id="ARBA00023209"/>
    </source>
</evidence>
<feature type="transmembrane region" description="Helical" evidence="19">
    <location>
        <begin position="65"/>
        <end position="86"/>
    </location>
</feature>
<dbReference type="GO" id="GO:0032259">
    <property type="term" value="P:methylation"/>
    <property type="evidence" value="ECO:0007669"/>
    <property type="project" value="UniProtKB-KW"/>
</dbReference>
<feature type="transmembrane region" description="Helical" evidence="19">
    <location>
        <begin position="26"/>
        <end position="45"/>
    </location>
</feature>
<keyword evidence="13 18" id="KW-0594">Phospholipid biosynthesis</keyword>
<evidence type="ECO:0000256" key="2">
    <source>
        <dbReference type="ARBA" id="ARBA00005189"/>
    </source>
</evidence>
<gene>
    <name evidence="20" type="ORF">HMPREF1541_08912</name>
</gene>
<dbReference type="OrthoDB" id="8300106at2759"/>
<comment type="pathway">
    <text evidence="2">Lipid metabolism.</text>
</comment>
<feature type="transmembrane region" description="Helical" evidence="19">
    <location>
        <begin position="107"/>
        <end position="130"/>
    </location>
</feature>
<keyword evidence="14 18" id="KW-1208">Phospholipid metabolism</keyword>
<dbReference type="FunCoup" id="W2RLM1">
    <property type="interactions" value="48"/>
</dbReference>
<feature type="binding site" evidence="18">
    <location>
        <begin position="111"/>
        <end position="113"/>
    </location>
    <ligand>
        <name>S-adenosyl-L-methionine</name>
        <dbReference type="ChEBI" id="CHEBI:59789"/>
    </ligand>
</feature>
<dbReference type="PANTHER" id="PTHR15458:SF5">
    <property type="entry name" value="PHOSPHATIDYLETHANOLAMINE N-METHYLTRANSFERASE"/>
    <property type="match status" value="1"/>
</dbReference>
<evidence type="ECO:0000313" key="21">
    <source>
        <dbReference type="Proteomes" id="UP000030752"/>
    </source>
</evidence>
<keyword evidence="11 18" id="KW-0496">Mitochondrion</keyword>
<dbReference type="GeneID" id="19976251"/>
<dbReference type="GO" id="GO:0006656">
    <property type="term" value="P:phosphatidylcholine biosynthetic process"/>
    <property type="evidence" value="ECO:0007669"/>
    <property type="project" value="UniProtKB-UniRule"/>
</dbReference>
<organism evidence="20 21">
    <name type="scientific">Cyphellophora europaea (strain CBS 101466)</name>
    <name type="common">Phialophora europaea</name>
    <dbReference type="NCBI Taxonomy" id="1220924"/>
    <lineage>
        <taxon>Eukaryota</taxon>
        <taxon>Fungi</taxon>
        <taxon>Dikarya</taxon>
        <taxon>Ascomycota</taxon>
        <taxon>Pezizomycotina</taxon>
        <taxon>Eurotiomycetes</taxon>
        <taxon>Chaetothyriomycetidae</taxon>
        <taxon>Chaetothyriales</taxon>
        <taxon>Cyphellophoraceae</taxon>
        <taxon>Cyphellophora</taxon>
    </lineage>
</organism>
<dbReference type="PIRSF" id="PIRSF005444">
    <property type="entry name" value="PEMT"/>
    <property type="match status" value="1"/>
</dbReference>
<evidence type="ECO:0000256" key="4">
    <source>
        <dbReference type="ARBA" id="ARBA00022603"/>
    </source>
</evidence>
<dbReference type="InterPro" id="IPR007318">
    <property type="entry name" value="Phopholipid_MeTrfase"/>
</dbReference>